<dbReference type="eggNOG" id="KOG1584">
    <property type="taxonomic scope" value="Eukaryota"/>
</dbReference>
<evidence type="ECO:0000259" key="4">
    <source>
        <dbReference type="Pfam" id="PF00685"/>
    </source>
</evidence>
<feature type="domain" description="Sulfotransferase" evidence="4">
    <location>
        <begin position="202"/>
        <end position="245"/>
    </location>
</feature>
<keyword evidence="2 3" id="KW-0808">Transferase</keyword>
<feature type="domain" description="Sulfotransferase" evidence="4">
    <location>
        <begin position="96"/>
        <end position="139"/>
    </location>
</feature>
<evidence type="ECO:0000313" key="5">
    <source>
        <dbReference type="EnsemblPlants" id="LPERR09G01680.1"/>
    </source>
</evidence>
<comment type="similarity">
    <text evidence="1 3">Belongs to the sulfotransferase 1 family.</text>
</comment>
<dbReference type="Gramene" id="LPERR09G01680.1">
    <property type="protein sequence ID" value="LPERR09G01680.1"/>
    <property type="gene ID" value="LPERR09G01680"/>
</dbReference>
<accession>A0A0D9XBQ2</accession>
<dbReference type="EnsemblPlants" id="LPERR09G01680.1">
    <property type="protein sequence ID" value="LPERR09G01680.1"/>
    <property type="gene ID" value="LPERR09G01680"/>
</dbReference>
<proteinExistence type="inferred from homology"/>
<reference evidence="6" key="2">
    <citation type="submission" date="2013-12" db="EMBL/GenBank/DDBJ databases">
        <authorList>
            <person name="Yu Y."/>
            <person name="Lee S."/>
            <person name="de Baynast K."/>
            <person name="Wissotski M."/>
            <person name="Liu L."/>
            <person name="Talag J."/>
            <person name="Goicoechea J."/>
            <person name="Angelova A."/>
            <person name="Jetty R."/>
            <person name="Kudrna D."/>
            <person name="Golser W."/>
            <person name="Rivera L."/>
            <person name="Zhang J."/>
            <person name="Wing R."/>
        </authorList>
    </citation>
    <scope>NUCLEOTIDE SEQUENCE</scope>
</reference>
<dbReference type="HOGENOM" id="CLU_027239_0_3_1"/>
<dbReference type="Gene3D" id="3.40.50.300">
    <property type="entry name" value="P-loop containing nucleotide triphosphate hydrolases"/>
    <property type="match status" value="3"/>
</dbReference>
<sequence length="290" mass="33483">MAQIPFERDESSTKRAPENASLESIRDFISSLPTREGWSQPLVLYKDYWFRPQFLENIFVTQDFYKPCSDDIILATQPKYRVKCFNMFSGGFSPYEYWRASLERPEKVMFLKYEEIQSDPVLVVRKLAGFLGVPFSKQEEIGGIPEIGKLTRRVADWVNHITEDMGKKLDCIVQEKLRGSGLSFLDRVKCFNMFSGGFSPYEYWRASLERPEKVMFLKYEEIQSDPVLVVRKLAGFLGVPFSKQEEIGGIPEIGKLTRRVADWVNHITEDMGKKLDCIVQEKLRGSGLSL</sequence>
<keyword evidence="6" id="KW-1185">Reference proteome</keyword>
<dbReference type="Pfam" id="PF00685">
    <property type="entry name" value="Sulfotransfer_1"/>
    <property type="match status" value="2"/>
</dbReference>
<dbReference type="SUPFAM" id="SSF52540">
    <property type="entry name" value="P-loop containing nucleoside triphosphate hydrolases"/>
    <property type="match status" value="2"/>
</dbReference>
<organism evidence="5 6">
    <name type="scientific">Leersia perrieri</name>
    <dbReference type="NCBI Taxonomy" id="77586"/>
    <lineage>
        <taxon>Eukaryota</taxon>
        <taxon>Viridiplantae</taxon>
        <taxon>Streptophyta</taxon>
        <taxon>Embryophyta</taxon>
        <taxon>Tracheophyta</taxon>
        <taxon>Spermatophyta</taxon>
        <taxon>Magnoliopsida</taxon>
        <taxon>Liliopsida</taxon>
        <taxon>Poales</taxon>
        <taxon>Poaceae</taxon>
        <taxon>BOP clade</taxon>
        <taxon>Oryzoideae</taxon>
        <taxon>Oryzeae</taxon>
        <taxon>Oryzinae</taxon>
        <taxon>Leersia</taxon>
    </lineage>
</organism>
<evidence type="ECO:0000313" key="6">
    <source>
        <dbReference type="Proteomes" id="UP000032180"/>
    </source>
</evidence>
<dbReference type="Proteomes" id="UP000032180">
    <property type="component" value="Chromosome 9"/>
</dbReference>
<dbReference type="InterPro" id="IPR000863">
    <property type="entry name" value="Sulfotransferase_dom"/>
</dbReference>
<dbReference type="InterPro" id="IPR027417">
    <property type="entry name" value="P-loop_NTPase"/>
</dbReference>
<reference evidence="5 6" key="1">
    <citation type="submission" date="2012-08" db="EMBL/GenBank/DDBJ databases">
        <title>Oryza genome evolution.</title>
        <authorList>
            <person name="Wing R.A."/>
        </authorList>
    </citation>
    <scope>NUCLEOTIDE SEQUENCE</scope>
</reference>
<dbReference type="EC" id="2.8.2.-" evidence="3"/>
<evidence type="ECO:0000256" key="3">
    <source>
        <dbReference type="RuleBase" id="RU361155"/>
    </source>
</evidence>
<dbReference type="PANTHER" id="PTHR11783">
    <property type="entry name" value="SULFOTRANSFERASE SULT"/>
    <property type="match status" value="1"/>
</dbReference>
<dbReference type="GO" id="GO:0008146">
    <property type="term" value="F:sulfotransferase activity"/>
    <property type="evidence" value="ECO:0007669"/>
    <property type="project" value="InterPro"/>
</dbReference>
<protein>
    <recommendedName>
        <fullName evidence="3">Sulfotransferase</fullName>
        <ecNumber evidence="3">2.8.2.-</ecNumber>
    </recommendedName>
</protein>
<evidence type="ECO:0000256" key="1">
    <source>
        <dbReference type="ARBA" id="ARBA00005771"/>
    </source>
</evidence>
<dbReference type="AlphaFoldDB" id="A0A0D9XBQ2"/>
<evidence type="ECO:0000256" key="2">
    <source>
        <dbReference type="ARBA" id="ARBA00022679"/>
    </source>
</evidence>
<name>A0A0D9XBQ2_9ORYZ</name>
<reference evidence="5" key="3">
    <citation type="submission" date="2015-04" db="UniProtKB">
        <authorList>
            <consortium name="EnsemblPlants"/>
        </authorList>
    </citation>
    <scope>IDENTIFICATION</scope>
</reference>